<dbReference type="Pfam" id="PF02625">
    <property type="entry name" value="XdhC_CoxI"/>
    <property type="match status" value="1"/>
</dbReference>
<evidence type="ECO:0000313" key="3">
    <source>
        <dbReference type="EMBL" id="NKY55187.1"/>
    </source>
</evidence>
<accession>A0A846Y8L1</accession>
<comment type="caution">
    <text evidence="3">The sequence shown here is derived from an EMBL/GenBank/DDBJ whole genome shotgun (WGS) entry which is preliminary data.</text>
</comment>
<keyword evidence="4" id="KW-1185">Reference proteome</keyword>
<evidence type="ECO:0000259" key="2">
    <source>
        <dbReference type="Pfam" id="PF13478"/>
    </source>
</evidence>
<dbReference type="EMBL" id="JAAXOT010000001">
    <property type="protein sequence ID" value="NKY55187.1"/>
    <property type="molecule type" value="Genomic_DNA"/>
</dbReference>
<feature type="domain" description="XdhC- CoxI" evidence="1">
    <location>
        <begin position="11"/>
        <end position="78"/>
    </location>
</feature>
<dbReference type="PANTHER" id="PTHR30388:SF4">
    <property type="entry name" value="MOLYBDENUM COFACTOR INSERTION CHAPERONE PAOD"/>
    <property type="match status" value="1"/>
</dbReference>
<dbReference type="InterPro" id="IPR052698">
    <property type="entry name" value="MoCofactor_Util/Proc"/>
</dbReference>
<evidence type="ECO:0000259" key="1">
    <source>
        <dbReference type="Pfam" id="PF02625"/>
    </source>
</evidence>
<gene>
    <name evidence="3" type="ORF">HGA15_03215</name>
</gene>
<organism evidence="3 4">
    <name type="scientific">Nocardia flavorosea</name>
    <dbReference type="NCBI Taxonomy" id="53429"/>
    <lineage>
        <taxon>Bacteria</taxon>
        <taxon>Bacillati</taxon>
        <taxon>Actinomycetota</taxon>
        <taxon>Actinomycetes</taxon>
        <taxon>Mycobacteriales</taxon>
        <taxon>Nocardiaceae</taxon>
        <taxon>Nocardia</taxon>
    </lineage>
</organism>
<dbReference type="InterPro" id="IPR003777">
    <property type="entry name" value="XdhC_CoxI"/>
</dbReference>
<feature type="domain" description="XdhC Rossmann" evidence="2">
    <location>
        <begin position="196"/>
        <end position="338"/>
    </location>
</feature>
<protein>
    <submittedName>
        <fullName evidence="3">XdhC family protein</fullName>
    </submittedName>
</protein>
<dbReference type="Gene3D" id="3.40.50.720">
    <property type="entry name" value="NAD(P)-binding Rossmann-like Domain"/>
    <property type="match status" value="1"/>
</dbReference>
<name>A0A846Y8L1_9NOCA</name>
<dbReference type="RefSeq" id="WP_062970243.1">
    <property type="nucleotide sequence ID" value="NZ_JAAXOT010000001.1"/>
</dbReference>
<dbReference type="AlphaFoldDB" id="A0A846Y8L1"/>
<dbReference type="InterPro" id="IPR027051">
    <property type="entry name" value="XdhC_Rossmann_dom"/>
</dbReference>
<dbReference type="Proteomes" id="UP000570678">
    <property type="component" value="Unassembled WGS sequence"/>
</dbReference>
<dbReference type="Pfam" id="PF13478">
    <property type="entry name" value="XdhC_C"/>
    <property type="match status" value="1"/>
</dbReference>
<proteinExistence type="predicted"/>
<reference evidence="3 4" key="1">
    <citation type="submission" date="2020-04" db="EMBL/GenBank/DDBJ databases">
        <title>MicrobeNet Type strains.</title>
        <authorList>
            <person name="Nicholson A.C."/>
        </authorList>
    </citation>
    <scope>NUCLEOTIDE SEQUENCE [LARGE SCALE GENOMIC DNA]</scope>
    <source>
        <strain evidence="3 4">JCM 3332</strain>
    </source>
</reference>
<evidence type="ECO:0000313" key="4">
    <source>
        <dbReference type="Proteomes" id="UP000570678"/>
    </source>
</evidence>
<dbReference type="PANTHER" id="PTHR30388">
    <property type="entry name" value="ALDEHYDE OXIDOREDUCTASE MOLYBDENUM COFACTOR ASSEMBLY PROTEIN"/>
    <property type="match status" value="1"/>
</dbReference>
<sequence>MNTAWEAALKWTRAGSRSALARVVDSWSGGPRPPGATLAVSGSGRIVGSISGGCVDGDICARAQEVMRSGVPEQLRYDGGAGDFSAPGLPCGGRLDVFVEPVNESLRAVLAPLLAAIRDGQPVALATIVAGANASAPRHTLIPARPGDGRSATDASLDRVRALADTTTTRILDLPGTDTACDMRVFVQSFPAPPRMLIFGADDFAAALTRMGRFLGYRVTLCDARPAFTTASRFPAAHEVVVRWPHEYLAETPVTESTVICVLTHDAKFDVPLLAAALRSEAGYIGAMGSRRTHADRVRRLRDAGVTEVELGRLAAPTGLDLGADSPEETAVSIAAEIVAQRRNGSGARLRDLGSPIHHAGDTTAIRCEGLRFGA</sequence>